<proteinExistence type="inferred from homology"/>
<keyword evidence="4" id="KW-1185">Reference proteome</keyword>
<name>A0A6I4UVQ9_9SPHN</name>
<protein>
    <submittedName>
        <fullName evidence="3">Type II toxin-antitoxin system RelE/ParE family toxin</fullName>
    </submittedName>
</protein>
<dbReference type="PANTHER" id="PTHR33755:SF6">
    <property type="entry name" value="PLASMID STABILIZATION SYSTEM PROTEIN"/>
    <property type="match status" value="1"/>
</dbReference>
<accession>A0A6I4UVQ9</accession>
<dbReference type="Pfam" id="PF05016">
    <property type="entry name" value="ParE_toxin"/>
    <property type="match status" value="1"/>
</dbReference>
<dbReference type="EMBL" id="WTYK01000005">
    <property type="protein sequence ID" value="MXP41934.1"/>
    <property type="molecule type" value="Genomic_DNA"/>
</dbReference>
<dbReference type="RefSeq" id="WP_160746797.1">
    <property type="nucleotide sequence ID" value="NZ_WTYK01000005.1"/>
</dbReference>
<reference evidence="3 4" key="1">
    <citation type="submission" date="2019-12" db="EMBL/GenBank/DDBJ databases">
        <title>Genomic-based taxomic classification of the family Erythrobacteraceae.</title>
        <authorList>
            <person name="Xu L."/>
        </authorList>
    </citation>
    <scope>NUCLEOTIDE SEQUENCE [LARGE SCALE GENOMIC DNA]</scope>
    <source>
        <strain evidence="3 4">MCCC 1K02066</strain>
    </source>
</reference>
<evidence type="ECO:0000313" key="3">
    <source>
        <dbReference type="EMBL" id="MXP41934.1"/>
    </source>
</evidence>
<dbReference type="OrthoDB" id="9814952at2"/>
<dbReference type="InterPro" id="IPR051803">
    <property type="entry name" value="TA_system_RelE-like_toxin"/>
</dbReference>
<dbReference type="PANTHER" id="PTHR33755">
    <property type="entry name" value="TOXIN PARE1-RELATED"/>
    <property type="match status" value="1"/>
</dbReference>
<dbReference type="InterPro" id="IPR007712">
    <property type="entry name" value="RelE/ParE_toxin"/>
</dbReference>
<sequence>MKDYRVVWQSDARSDLIAIYRWIADAADPGTAIGFIEAIRGHTGKLASFPSRGRPREDIGPGIRTVPFRRRTLIAYRVHSDWVEILRVAYAGRHLGLD</sequence>
<comment type="caution">
    <text evidence="3">The sequence shown here is derived from an EMBL/GenBank/DDBJ whole genome shotgun (WGS) entry which is preliminary data.</text>
</comment>
<comment type="similarity">
    <text evidence="1">Belongs to the RelE toxin family.</text>
</comment>
<dbReference type="Gene3D" id="3.30.2310.20">
    <property type="entry name" value="RelE-like"/>
    <property type="match status" value="1"/>
</dbReference>
<evidence type="ECO:0000256" key="2">
    <source>
        <dbReference type="ARBA" id="ARBA00022649"/>
    </source>
</evidence>
<gene>
    <name evidence="3" type="ORF">GRI75_09815</name>
</gene>
<evidence type="ECO:0000313" key="4">
    <source>
        <dbReference type="Proteomes" id="UP000469159"/>
    </source>
</evidence>
<organism evidence="3 4">
    <name type="scientific">Croceibacterium soli</name>
    <dbReference type="NCBI Taxonomy" id="1739690"/>
    <lineage>
        <taxon>Bacteria</taxon>
        <taxon>Pseudomonadati</taxon>
        <taxon>Pseudomonadota</taxon>
        <taxon>Alphaproteobacteria</taxon>
        <taxon>Sphingomonadales</taxon>
        <taxon>Erythrobacteraceae</taxon>
        <taxon>Croceibacterium</taxon>
    </lineage>
</organism>
<keyword evidence="2" id="KW-1277">Toxin-antitoxin system</keyword>
<evidence type="ECO:0000256" key="1">
    <source>
        <dbReference type="ARBA" id="ARBA00006226"/>
    </source>
</evidence>
<dbReference type="InterPro" id="IPR035093">
    <property type="entry name" value="RelE/ParE_toxin_dom_sf"/>
</dbReference>
<dbReference type="AlphaFoldDB" id="A0A6I4UVQ9"/>
<dbReference type="Proteomes" id="UP000469159">
    <property type="component" value="Unassembled WGS sequence"/>
</dbReference>